<evidence type="ECO:0000256" key="4">
    <source>
        <dbReference type="ARBA" id="ARBA00022679"/>
    </source>
</evidence>
<protein>
    <recommendedName>
        <fullName evidence="2 10">FAD:protein FMN transferase</fullName>
        <ecNumber evidence="1 10">2.7.1.180</ecNumber>
    </recommendedName>
    <alternativeName>
        <fullName evidence="8 10">Flavin transferase</fullName>
    </alternativeName>
</protein>
<organism evidence="12 13">
    <name type="scientific">Mucilaginibacter myungsuensis</name>
    <dbReference type="NCBI Taxonomy" id="649104"/>
    <lineage>
        <taxon>Bacteria</taxon>
        <taxon>Pseudomonadati</taxon>
        <taxon>Bacteroidota</taxon>
        <taxon>Sphingobacteriia</taxon>
        <taxon>Sphingobacteriales</taxon>
        <taxon>Sphingobacteriaceae</taxon>
        <taxon>Mucilaginibacter</taxon>
    </lineage>
</organism>
<dbReference type="EMBL" id="JADFFL010000007">
    <property type="protein sequence ID" value="MBE9663722.1"/>
    <property type="molecule type" value="Genomic_DNA"/>
</dbReference>
<evidence type="ECO:0000256" key="7">
    <source>
        <dbReference type="ARBA" id="ARBA00022842"/>
    </source>
</evidence>
<comment type="cofactor">
    <cofactor evidence="11">
        <name>Mg(2+)</name>
        <dbReference type="ChEBI" id="CHEBI:18420"/>
    </cofactor>
    <cofactor evidence="11">
        <name>Mn(2+)</name>
        <dbReference type="ChEBI" id="CHEBI:29035"/>
    </cofactor>
    <text evidence="11">Magnesium. Can also use manganese.</text>
</comment>
<reference evidence="12" key="1">
    <citation type="submission" date="2020-10" db="EMBL/GenBank/DDBJ databases">
        <title>Mucilaginibacter mali sp. nov., isolated from rhizosphere soil of apple orchard.</title>
        <authorList>
            <person name="Lee J.-S."/>
            <person name="Kim H.S."/>
            <person name="Kim J.-S."/>
        </authorList>
    </citation>
    <scope>NUCLEOTIDE SEQUENCE</scope>
    <source>
        <strain evidence="12">KCTC 22746</strain>
    </source>
</reference>
<dbReference type="PANTHER" id="PTHR30040:SF2">
    <property type="entry name" value="FAD:PROTEIN FMN TRANSFERASE"/>
    <property type="match status" value="1"/>
</dbReference>
<evidence type="ECO:0000256" key="10">
    <source>
        <dbReference type="PIRNR" id="PIRNR006268"/>
    </source>
</evidence>
<feature type="binding site" evidence="11">
    <location>
        <position position="284"/>
    </location>
    <ligand>
        <name>Mg(2+)</name>
        <dbReference type="ChEBI" id="CHEBI:18420"/>
    </ligand>
</feature>
<evidence type="ECO:0000256" key="11">
    <source>
        <dbReference type="PIRSR" id="PIRSR006268-2"/>
    </source>
</evidence>
<keyword evidence="13" id="KW-1185">Reference proteome</keyword>
<evidence type="ECO:0000256" key="1">
    <source>
        <dbReference type="ARBA" id="ARBA00011955"/>
    </source>
</evidence>
<comment type="caution">
    <text evidence="12">The sequence shown here is derived from an EMBL/GenBank/DDBJ whole genome shotgun (WGS) entry which is preliminary data.</text>
</comment>
<evidence type="ECO:0000256" key="9">
    <source>
        <dbReference type="ARBA" id="ARBA00048540"/>
    </source>
</evidence>
<comment type="catalytic activity">
    <reaction evidence="9 10">
        <text>L-threonyl-[protein] + FAD = FMN-L-threonyl-[protein] + AMP + H(+)</text>
        <dbReference type="Rhea" id="RHEA:36847"/>
        <dbReference type="Rhea" id="RHEA-COMP:11060"/>
        <dbReference type="Rhea" id="RHEA-COMP:11061"/>
        <dbReference type="ChEBI" id="CHEBI:15378"/>
        <dbReference type="ChEBI" id="CHEBI:30013"/>
        <dbReference type="ChEBI" id="CHEBI:57692"/>
        <dbReference type="ChEBI" id="CHEBI:74257"/>
        <dbReference type="ChEBI" id="CHEBI:456215"/>
        <dbReference type="EC" id="2.7.1.180"/>
    </reaction>
</comment>
<evidence type="ECO:0000313" key="12">
    <source>
        <dbReference type="EMBL" id="MBE9663722.1"/>
    </source>
</evidence>
<dbReference type="GO" id="GO:0016740">
    <property type="term" value="F:transferase activity"/>
    <property type="evidence" value="ECO:0007669"/>
    <property type="project" value="UniProtKB-UniRule"/>
</dbReference>
<evidence type="ECO:0000256" key="6">
    <source>
        <dbReference type="ARBA" id="ARBA00022827"/>
    </source>
</evidence>
<keyword evidence="6 10" id="KW-0274">FAD</keyword>
<dbReference type="Gene3D" id="3.10.520.10">
    <property type="entry name" value="ApbE-like domains"/>
    <property type="match status" value="1"/>
</dbReference>
<comment type="similarity">
    <text evidence="10">Belongs to the ApbE family.</text>
</comment>
<dbReference type="RefSeq" id="WP_194112966.1">
    <property type="nucleotide sequence ID" value="NZ_JADFFL010000007.1"/>
</dbReference>
<gene>
    <name evidence="12" type="ORF">IRJ16_17685</name>
</gene>
<evidence type="ECO:0000256" key="8">
    <source>
        <dbReference type="ARBA" id="ARBA00031306"/>
    </source>
</evidence>
<evidence type="ECO:0000256" key="2">
    <source>
        <dbReference type="ARBA" id="ARBA00016337"/>
    </source>
</evidence>
<dbReference type="PANTHER" id="PTHR30040">
    <property type="entry name" value="THIAMINE BIOSYNTHESIS LIPOPROTEIN APBE"/>
    <property type="match status" value="1"/>
</dbReference>
<evidence type="ECO:0000256" key="5">
    <source>
        <dbReference type="ARBA" id="ARBA00022723"/>
    </source>
</evidence>
<feature type="binding site" evidence="11">
    <location>
        <position position="167"/>
    </location>
    <ligand>
        <name>Mg(2+)</name>
        <dbReference type="ChEBI" id="CHEBI:18420"/>
    </ligand>
</feature>
<accession>A0A929KZY8</accession>
<dbReference type="PIRSF" id="PIRSF006268">
    <property type="entry name" value="ApbE"/>
    <property type="match status" value="1"/>
</dbReference>
<dbReference type="InterPro" id="IPR003374">
    <property type="entry name" value="ApbE-like_sf"/>
</dbReference>
<evidence type="ECO:0000256" key="3">
    <source>
        <dbReference type="ARBA" id="ARBA00022630"/>
    </source>
</evidence>
<dbReference type="SUPFAM" id="SSF143631">
    <property type="entry name" value="ApbE-like"/>
    <property type="match status" value="1"/>
</dbReference>
<evidence type="ECO:0000313" key="13">
    <source>
        <dbReference type="Proteomes" id="UP000622475"/>
    </source>
</evidence>
<dbReference type="EC" id="2.7.1.180" evidence="1 10"/>
<keyword evidence="5 10" id="KW-0479">Metal-binding</keyword>
<keyword evidence="3 10" id="KW-0285">Flavoprotein</keyword>
<name>A0A929KZY8_9SPHI</name>
<dbReference type="Proteomes" id="UP000622475">
    <property type="component" value="Unassembled WGS sequence"/>
</dbReference>
<dbReference type="Pfam" id="PF02424">
    <property type="entry name" value="ApbE"/>
    <property type="match status" value="1"/>
</dbReference>
<keyword evidence="7 10" id="KW-0460">Magnesium</keyword>
<proteinExistence type="inferred from homology"/>
<keyword evidence="4 10" id="KW-0808">Transferase</keyword>
<dbReference type="AlphaFoldDB" id="A0A929KZY8"/>
<dbReference type="InterPro" id="IPR024932">
    <property type="entry name" value="ApbE"/>
</dbReference>
<dbReference type="GO" id="GO:0046872">
    <property type="term" value="F:metal ion binding"/>
    <property type="evidence" value="ECO:0007669"/>
    <property type="project" value="UniProtKB-UniRule"/>
</dbReference>
<sequence>MCSLKTASILIVLLLSFVRPDKVQRQYSIYGYAQGTSYTVKYFATDSVVTKKALDSLLLQIDSSMSLYKPFSQINAFNSCSKEMKIDTHFARVMQKSFEVYKATDGLFDVTVKPLVQAWGFGSERIKSLPDSARITELLKCTGMAGLKLKGDLLQKRSPCLQVDLNGIAQGYSVDVVADHLAKKGVRSYVVEIGGELRINGTKPDGTMYKIGVEGPGQGENAEPILKHTVSFNNGAITTSGNYQKYIQQGKKRISHLIDPKTGYPLDTEMISVTVYAKDAITADGYDNALMAMTVKQAIKFVDQRKGMEAYMVYRRADGSVADTLTAGFKKLIVTQ</sequence>